<reference evidence="2 3" key="1">
    <citation type="submission" date="2020-08" db="EMBL/GenBank/DDBJ databases">
        <title>Genomic Encyclopedia of Type Strains, Phase IV (KMG-IV): sequencing the most valuable type-strain genomes for metagenomic binning, comparative biology and taxonomic classification.</title>
        <authorList>
            <person name="Goeker M."/>
        </authorList>
    </citation>
    <scope>NUCLEOTIDE SEQUENCE [LARGE SCALE GENOMIC DNA]</scope>
    <source>
        <strain evidence="2 3">DSM 7051</strain>
    </source>
</reference>
<protein>
    <submittedName>
        <fullName evidence="2">Uncharacterized protein</fullName>
    </submittedName>
</protein>
<dbReference type="AlphaFoldDB" id="A0A7X0KN49"/>
<dbReference type="RefSeq" id="WP_184701297.1">
    <property type="nucleotide sequence ID" value="NZ_BAABEG010000001.1"/>
</dbReference>
<evidence type="ECO:0000256" key="1">
    <source>
        <dbReference type="SAM" id="MobiDB-lite"/>
    </source>
</evidence>
<proteinExistence type="predicted"/>
<evidence type="ECO:0000313" key="3">
    <source>
        <dbReference type="Proteomes" id="UP000536262"/>
    </source>
</evidence>
<sequence length="355" mass="37603">MDMISAAGISVRFNREGGVVDDVAIEAGGRTIRPLHRALWLESGETLPDSVAPVERRLAGDFFCAPFAQSEAGVPIHGWPANGDWEGGEQAATTGGRVSAVYRLKQQVAGARLEKTIALRAGEPVVYQTHVFTGGTSRLPIAHHAMIRVPGGARLSFSPKTGGRTTAAPPETDPARGRSILAYPQSIADLAAVRRKDGAMVDVSRYPFDRGHEDIVVLSEQPGRTVGWSAALADADGFLFFALKDALVLPQTVLWMSNGGRSYAPWNSRHIAVLGIEEAATGIHLLSGEDMPDGVATDLQLGAGRTAIRYAFGAVVPPKGWSEVADIAISGDALILEDRSGERLSLPFDGGFFAG</sequence>
<name>A0A7X0KN49_9HYPH</name>
<dbReference type="Proteomes" id="UP000536262">
    <property type="component" value="Unassembled WGS sequence"/>
</dbReference>
<organism evidence="2 3">
    <name type="scientific">Aminobacter aganoensis</name>
    <dbReference type="NCBI Taxonomy" id="83264"/>
    <lineage>
        <taxon>Bacteria</taxon>
        <taxon>Pseudomonadati</taxon>
        <taxon>Pseudomonadota</taxon>
        <taxon>Alphaproteobacteria</taxon>
        <taxon>Hyphomicrobiales</taxon>
        <taxon>Phyllobacteriaceae</taxon>
        <taxon>Aminobacter</taxon>
    </lineage>
</organism>
<comment type="caution">
    <text evidence="2">The sequence shown here is derived from an EMBL/GenBank/DDBJ whole genome shotgun (WGS) entry which is preliminary data.</text>
</comment>
<accession>A0A7X0KN49</accession>
<gene>
    <name evidence="2" type="ORF">GGR00_004624</name>
</gene>
<keyword evidence="3" id="KW-1185">Reference proteome</keyword>
<feature type="region of interest" description="Disordered" evidence="1">
    <location>
        <begin position="157"/>
        <end position="176"/>
    </location>
</feature>
<evidence type="ECO:0000313" key="2">
    <source>
        <dbReference type="EMBL" id="MBB6356806.1"/>
    </source>
</evidence>
<dbReference type="EMBL" id="JACHOU010000017">
    <property type="protein sequence ID" value="MBB6356806.1"/>
    <property type="molecule type" value="Genomic_DNA"/>
</dbReference>